<feature type="chain" id="PRO_5019820695" description="DUF3421 domain containing protein" evidence="1">
    <location>
        <begin position="19"/>
        <end position="186"/>
    </location>
</feature>
<dbReference type="EMBL" id="QDEB01016794">
    <property type="protein sequence ID" value="RZC41472.1"/>
    <property type="molecule type" value="Genomic_DNA"/>
</dbReference>
<protein>
    <recommendedName>
        <fullName evidence="4">DUF3421 domain containing protein</fullName>
    </recommendedName>
</protein>
<proteinExistence type="predicted"/>
<dbReference type="AlphaFoldDB" id="A0A482W8K1"/>
<feature type="signal peptide" evidence="1">
    <location>
        <begin position="1"/>
        <end position="18"/>
    </location>
</feature>
<keyword evidence="3" id="KW-1185">Reference proteome</keyword>
<sequence>MRASSFYLVMLCVVEIKSHVLDYYWRDYTGLIPEDALPGGQDINGNNTYIGQVYIHNHGLYMGQVFPGKMEVKVPCYGVKTTDYLIKLLCTHERARFSWMRTNAETFHVDMINKHPVVGGYDHVENKGVLNIGRVMHQGILKIGNVAAYDPESVRLYFPHKDEEKSSKIYEVLIYDKSPLFLSTNE</sequence>
<reference evidence="2 3" key="1">
    <citation type="submission" date="2017-03" db="EMBL/GenBank/DDBJ databases">
        <title>Genome of the blue death feigning beetle - Asbolus verrucosus.</title>
        <authorList>
            <person name="Rider S.D."/>
        </authorList>
    </citation>
    <scope>NUCLEOTIDE SEQUENCE [LARGE SCALE GENOMIC DNA]</scope>
    <source>
        <strain evidence="2">Butters</strain>
        <tissue evidence="2">Head and leg muscle</tissue>
    </source>
</reference>
<evidence type="ECO:0000256" key="1">
    <source>
        <dbReference type="SAM" id="SignalP"/>
    </source>
</evidence>
<dbReference type="InterPro" id="IPR006616">
    <property type="entry name" value="DM9_repeat"/>
</dbReference>
<name>A0A482W8K1_ASBVE</name>
<organism evidence="2 3">
    <name type="scientific">Asbolus verrucosus</name>
    <name type="common">Desert ironclad beetle</name>
    <dbReference type="NCBI Taxonomy" id="1661398"/>
    <lineage>
        <taxon>Eukaryota</taxon>
        <taxon>Metazoa</taxon>
        <taxon>Ecdysozoa</taxon>
        <taxon>Arthropoda</taxon>
        <taxon>Hexapoda</taxon>
        <taxon>Insecta</taxon>
        <taxon>Pterygota</taxon>
        <taxon>Neoptera</taxon>
        <taxon>Endopterygota</taxon>
        <taxon>Coleoptera</taxon>
        <taxon>Polyphaga</taxon>
        <taxon>Cucujiformia</taxon>
        <taxon>Tenebrionidae</taxon>
        <taxon>Pimeliinae</taxon>
        <taxon>Asbolus</taxon>
    </lineage>
</organism>
<dbReference type="OrthoDB" id="6784110at2759"/>
<accession>A0A482W8K1</accession>
<evidence type="ECO:0008006" key="4">
    <source>
        <dbReference type="Google" id="ProtNLM"/>
    </source>
</evidence>
<dbReference type="PANTHER" id="PTHR31649">
    <property type="entry name" value="AGAP009604-PA"/>
    <property type="match status" value="1"/>
</dbReference>
<keyword evidence="1" id="KW-0732">Signal</keyword>
<evidence type="ECO:0000313" key="2">
    <source>
        <dbReference type="EMBL" id="RZC41472.1"/>
    </source>
</evidence>
<dbReference type="Proteomes" id="UP000292052">
    <property type="component" value="Unassembled WGS sequence"/>
</dbReference>
<comment type="caution">
    <text evidence="2">The sequence shown here is derived from an EMBL/GenBank/DDBJ whole genome shotgun (WGS) entry which is preliminary data.</text>
</comment>
<evidence type="ECO:0000313" key="3">
    <source>
        <dbReference type="Proteomes" id="UP000292052"/>
    </source>
</evidence>
<gene>
    <name evidence="2" type="ORF">BDFB_004875</name>
</gene>
<dbReference type="Pfam" id="PF11901">
    <property type="entry name" value="DM9"/>
    <property type="match status" value="1"/>
</dbReference>
<dbReference type="PANTHER" id="PTHR31649:SF10">
    <property type="entry name" value="IP19903P-RELATED"/>
    <property type="match status" value="1"/>
</dbReference>